<gene>
    <name evidence="2" type="ORF">N7456_003381</name>
</gene>
<comment type="caution">
    <text evidence="2">The sequence shown here is derived from an EMBL/GenBank/DDBJ whole genome shotgun (WGS) entry which is preliminary data.</text>
</comment>
<dbReference type="Proteomes" id="UP001149165">
    <property type="component" value="Unassembled WGS sequence"/>
</dbReference>
<reference evidence="2" key="2">
    <citation type="journal article" date="2023" name="IMA Fungus">
        <title>Comparative genomic study of the Penicillium genus elucidates a diverse pangenome and 15 lateral gene transfer events.</title>
        <authorList>
            <person name="Petersen C."/>
            <person name="Sorensen T."/>
            <person name="Nielsen M.R."/>
            <person name="Sondergaard T.E."/>
            <person name="Sorensen J.L."/>
            <person name="Fitzpatrick D.A."/>
            <person name="Frisvad J.C."/>
            <person name="Nielsen K.L."/>
        </authorList>
    </citation>
    <scope>NUCLEOTIDE SEQUENCE</scope>
    <source>
        <strain evidence="2">IBT 30069</strain>
    </source>
</reference>
<feature type="compositionally biased region" description="Basic and acidic residues" evidence="1">
    <location>
        <begin position="159"/>
        <end position="175"/>
    </location>
</feature>
<dbReference type="EMBL" id="JAPQKH010000003">
    <property type="protein sequence ID" value="KAJ5106706.1"/>
    <property type="molecule type" value="Genomic_DNA"/>
</dbReference>
<sequence length="175" mass="19712">MAPQKTDTPLKADKVTKSQSPSKTARPRKFSNVMNETNFKLLWAYLEKYQTQAPVDHKAAAKRMGMTYAATNQRYYTLRDYFKQISPFDQPGEDDETPAESKTAKSPRKKAVKSPKSPENSKAKKSGLVAPAPAGDDEEEEVKHEEEEDEDPIVALDKQLQRDIAKKDKMGHIEG</sequence>
<dbReference type="AlphaFoldDB" id="A0A9W9FUI7"/>
<protein>
    <submittedName>
        <fullName evidence="2">Uncharacterized protein</fullName>
    </submittedName>
</protein>
<keyword evidence="3" id="KW-1185">Reference proteome</keyword>
<name>A0A9W9FUI7_9EURO</name>
<evidence type="ECO:0000313" key="2">
    <source>
        <dbReference type="EMBL" id="KAJ5106706.1"/>
    </source>
</evidence>
<feature type="region of interest" description="Disordered" evidence="1">
    <location>
        <begin position="86"/>
        <end position="175"/>
    </location>
</feature>
<feature type="region of interest" description="Disordered" evidence="1">
    <location>
        <begin position="1"/>
        <end position="31"/>
    </location>
</feature>
<accession>A0A9W9FUI7</accession>
<organism evidence="2 3">
    <name type="scientific">Penicillium angulare</name>
    <dbReference type="NCBI Taxonomy" id="116970"/>
    <lineage>
        <taxon>Eukaryota</taxon>
        <taxon>Fungi</taxon>
        <taxon>Dikarya</taxon>
        <taxon>Ascomycota</taxon>
        <taxon>Pezizomycotina</taxon>
        <taxon>Eurotiomycetes</taxon>
        <taxon>Eurotiomycetidae</taxon>
        <taxon>Eurotiales</taxon>
        <taxon>Aspergillaceae</taxon>
        <taxon>Penicillium</taxon>
    </lineage>
</organism>
<feature type="compositionally biased region" description="Acidic residues" evidence="1">
    <location>
        <begin position="135"/>
        <end position="152"/>
    </location>
</feature>
<evidence type="ECO:0000313" key="3">
    <source>
        <dbReference type="Proteomes" id="UP001149165"/>
    </source>
</evidence>
<proteinExistence type="predicted"/>
<reference evidence="2" key="1">
    <citation type="submission" date="2022-11" db="EMBL/GenBank/DDBJ databases">
        <authorList>
            <person name="Petersen C."/>
        </authorList>
    </citation>
    <scope>NUCLEOTIDE SEQUENCE</scope>
    <source>
        <strain evidence="2">IBT 30069</strain>
    </source>
</reference>
<evidence type="ECO:0000256" key="1">
    <source>
        <dbReference type="SAM" id="MobiDB-lite"/>
    </source>
</evidence>
<dbReference type="OrthoDB" id="10404612at2759"/>